<gene>
    <name evidence="1" type="ORF">B296_00002419</name>
</gene>
<comment type="caution">
    <text evidence="1">The sequence shown here is derived from an EMBL/GenBank/DDBJ whole genome shotgun (WGS) entry which is preliminary data.</text>
</comment>
<evidence type="ECO:0000313" key="2">
    <source>
        <dbReference type="Proteomes" id="UP000287651"/>
    </source>
</evidence>
<organism evidence="1 2">
    <name type="scientific">Ensete ventricosum</name>
    <name type="common">Abyssinian banana</name>
    <name type="synonym">Musa ensete</name>
    <dbReference type="NCBI Taxonomy" id="4639"/>
    <lineage>
        <taxon>Eukaryota</taxon>
        <taxon>Viridiplantae</taxon>
        <taxon>Streptophyta</taxon>
        <taxon>Embryophyta</taxon>
        <taxon>Tracheophyta</taxon>
        <taxon>Spermatophyta</taxon>
        <taxon>Magnoliopsida</taxon>
        <taxon>Liliopsida</taxon>
        <taxon>Zingiberales</taxon>
        <taxon>Musaceae</taxon>
        <taxon>Ensete</taxon>
    </lineage>
</organism>
<evidence type="ECO:0000313" key="1">
    <source>
        <dbReference type="EMBL" id="RRT84776.1"/>
    </source>
</evidence>
<reference evidence="1 2" key="1">
    <citation type="journal article" date="2014" name="Agronomy (Basel)">
        <title>A Draft Genome Sequence for Ensete ventricosum, the Drought-Tolerant Tree Against Hunger.</title>
        <authorList>
            <person name="Harrison J."/>
            <person name="Moore K.A."/>
            <person name="Paszkiewicz K."/>
            <person name="Jones T."/>
            <person name="Grant M."/>
            <person name="Ambacheew D."/>
            <person name="Muzemil S."/>
            <person name="Studholme D.J."/>
        </authorList>
    </citation>
    <scope>NUCLEOTIDE SEQUENCE [LARGE SCALE GENOMIC DNA]</scope>
</reference>
<name>A0A427B8M8_ENSVE</name>
<accession>A0A427B8M8</accession>
<sequence length="95" mass="10511">MDSANKSQNLRSMEASFMERSCTMVIPKLALESSPELASNYRQLFDYIYLNLALQGQYLAEASSAGLSSPFSPDANSSVVTRARTQNSKLLRLDL</sequence>
<dbReference type="EMBL" id="AMZH03000233">
    <property type="protein sequence ID" value="RRT84776.1"/>
    <property type="molecule type" value="Genomic_DNA"/>
</dbReference>
<protein>
    <submittedName>
        <fullName evidence="1">Uncharacterized protein</fullName>
    </submittedName>
</protein>
<dbReference type="Proteomes" id="UP000287651">
    <property type="component" value="Unassembled WGS sequence"/>
</dbReference>
<dbReference type="AlphaFoldDB" id="A0A427B8M8"/>
<proteinExistence type="predicted"/>